<feature type="chain" id="PRO_5025461705" evidence="3">
    <location>
        <begin position="23"/>
        <end position="539"/>
    </location>
</feature>
<dbReference type="Proteomes" id="UP000005226">
    <property type="component" value="Chromosome 12"/>
</dbReference>
<dbReference type="HOGENOM" id="CLU_022762_0_0_1"/>
<dbReference type="GeneTree" id="ENSGT00390000005284"/>
<evidence type="ECO:0000313" key="5">
    <source>
        <dbReference type="Proteomes" id="UP000005226"/>
    </source>
</evidence>
<gene>
    <name evidence="4" type="primary">LOC105418854</name>
</gene>
<proteinExistence type="predicted"/>
<protein>
    <submittedName>
        <fullName evidence="4">Uncharacterized LOC105418854</fullName>
    </submittedName>
</protein>
<dbReference type="OMA" id="NVRDHQS"/>
<keyword evidence="5" id="KW-1185">Reference proteome</keyword>
<accession>H2S1R7</accession>
<reference evidence="4 5" key="1">
    <citation type="journal article" date="2011" name="Genome Biol. Evol.">
        <title>Integration of the genetic map and genome assembly of fugu facilitates insights into distinct features of genome evolution in teleosts and mammals.</title>
        <authorList>
            <person name="Kai W."/>
            <person name="Kikuchi K."/>
            <person name="Tohari S."/>
            <person name="Chew A.K."/>
            <person name="Tay A."/>
            <person name="Fujiwara A."/>
            <person name="Hosoya S."/>
            <person name="Suetake H."/>
            <person name="Naruse K."/>
            <person name="Brenner S."/>
            <person name="Suzuki Y."/>
            <person name="Venkatesh B."/>
        </authorList>
    </citation>
    <scope>NUCLEOTIDE SEQUENCE [LARGE SCALE GENOMIC DNA]</scope>
</reference>
<dbReference type="RefSeq" id="XP_029701260.1">
    <property type="nucleotide sequence ID" value="XM_029845400.1"/>
</dbReference>
<dbReference type="InParanoid" id="H2S1R7"/>
<feature type="transmembrane region" description="Helical" evidence="2">
    <location>
        <begin position="324"/>
        <end position="348"/>
    </location>
</feature>
<reference evidence="4" key="3">
    <citation type="submission" date="2025-09" db="UniProtKB">
        <authorList>
            <consortium name="Ensembl"/>
        </authorList>
    </citation>
    <scope>IDENTIFICATION</scope>
</reference>
<dbReference type="OrthoDB" id="8817156at2759"/>
<organism evidence="4 5">
    <name type="scientific">Takifugu rubripes</name>
    <name type="common">Japanese pufferfish</name>
    <name type="synonym">Fugu rubripes</name>
    <dbReference type="NCBI Taxonomy" id="31033"/>
    <lineage>
        <taxon>Eukaryota</taxon>
        <taxon>Metazoa</taxon>
        <taxon>Chordata</taxon>
        <taxon>Craniata</taxon>
        <taxon>Vertebrata</taxon>
        <taxon>Euteleostomi</taxon>
        <taxon>Actinopterygii</taxon>
        <taxon>Neopterygii</taxon>
        <taxon>Teleostei</taxon>
        <taxon>Neoteleostei</taxon>
        <taxon>Acanthomorphata</taxon>
        <taxon>Eupercaria</taxon>
        <taxon>Tetraodontiformes</taxon>
        <taxon>Tetradontoidea</taxon>
        <taxon>Tetraodontidae</taxon>
        <taxon>Takifugu</taxon>
    </lineage>
</organism>
<keyword evidence="2" id="KW-0472">Membrane</keyword>
<evidence type="ECO:0000256" key="3">
    <source>
        <dbReference type="SAM" id="SignalP"/>
    </source>
</evidence>
<dbReference type="AlphaFoldDB" id="H2S1R7"/>
<keyword evidence="2" id="KW-0812">Transmembrane</keyword>
<feature type="signal peptide" evidence="3">
    <location>
        <begin position="1"/>
        <end position="22"/>
    </location>
</feature>
<evidence type="ECO:0000313" key="4">
    <source>
        <dbReference type="Ensembl" id="ENSTRUP00000006338.3"/>
    </source>
</evidence>
<reference evidence="4" key="2">
    <citation type="submission" date="2025-08" db="UniProtKB">
        <authorList>
            <consortium name="Ensembl"/>
        </authorList>
    </citation>
    <scope>IDENTIFICATION</scope>
</reference>
<dbReference type="Ensembl" id="ENSTRUT00000006378.3">
    <property type="protein sequence ID" value="ENSTRUP00000006338.3"/>
    <property type="gene ID" value="ENSTRUG00000002721.3"/>
</dbReference>
<evidence type="ECO:0000256" key="2">
    <source>
        <dbReference type="SAM" id="Phobius"/>
    </source>
</evidence>
<keyword evidence="3" id="KW-0732">Signal</keyword>
<keyword evidence="2" id="KW-1133">Transmembrane helix</keyword>
<dbReference type="RefSeq" id="XP_011618120.1">
    <property type="nucleotide sequence ID" value="XM_011619818.2"/>
</dbReference>
<dbReference type="KEGG" id="tru:105418854"/>
<dbReference type="eggNOG" id="ENOG502R9KI">
    <property type="taxonomic scope" value="Eukaryota"/>
</dbReference>
<evidence type="ECO:0000256" key="1">
    <source>
        <dbReference type="SAM" id="MobiDB-lite"/>
    </source>
</evidence>
<feature type="region of interest" description="Disordered" evidence="1">
    <location>
        <begin position="511"/>
        <end position="539"/>
    </location>
</feature>
<name>H2S1R7_TAKRU</name>
<sequence>MFEMRVISAAMLSTLICTGVSAHLKVKKIHKRAFFGEDIYIDIPSGKVSEVVFKPSTNQSTEVVILRAGQVVNSRGSINSLGYLVLEDVQENDEGEYIVKNTSNPIAAECVILLVRDCALEEVVKYGETYTIPLNQIEGPITLIFRPGLVQTNQTLIHHITRAPPVVIYNQTMVVPAEYAGRLIVTEKRVMLHSVRMSNEGSYMVLDHDGKVKKRNCLKVREHQIFLHLTYRENLKMKLYVDHSNVTIVYRPKSDNVDRVIVHQGVVLAPLDPLLEGRLIVEGSELILKTVQVADVGVFKVTDLAGFPVAHVYIEVEAYKLPPLTVAIFSMLGLIASMLLVCLLSCLYKVHKRNEKNKKLKLLAQQAAKGDGDAFREVVHEAYRRFTEESLMQSVCEKPSESTEVTTKGLETSKPGQYHSLPSENILELSDSGGEFVTSSLPVDSDTDAAMTYASHRPLLNAISPTAVTEACHYGILDAGQPSESALSASPTSNQQSVPAVTLIAVTAAPETVSKDSTGSDLGKVVGNAEQKGELAQST</sequence>
<dbReference type="GeneID" id="105418854"/>